<dbReference type="AlphaFoldDB" id="A0A7M3T611"/>
<feature type="transmembrane region" description="Helical" evidence="9">
    <location>
        <begin position="89"/>
        <end position="111"/>
    </location>
</feature>
<dbReference type="PANTHER" id="PTHR35011">
    <property type="entry name" value="2,3-DIKETO-L-GULONATE TRAP TRANSPORTER SMALL PERMEASE PROTEIN YIAM"/>
    <property type="match status" value="1"/>
</dbReference>
<keyword evidence="12" id="KW-1185">Reference proteome</keyword>
<accession>A0A7M3T611</accession>
<feature type="domain" description="Tripartite ATP-independent periplasmic transporters DctQ component" evidence="10">
    <location>
        <begin position="30"/>
        <end position="159"/>
    </location>
</feature>
<dbReference type="Pfam" id="PF04290">
    <property type="entry name" value="DctQ"/>
    <property type="match status" value="1"/>
</dbReference>
<reference evidence="11 12" key="1">
    <citation type="submission" date="2020-02" db="EMBL/GenBank/DDBJ databases">
        <title>complete genome sequence of Rhodobacteraceae bacterium.</title>
        <authorList>
            <person name="Park J."/>
            <person name="Kim Y.-S."/>
            <person name="Kim K.-H."/>
        </authorList>
    </citation>
    <scope>NUCLEOTIDE SEQUENCE [LARGE SCALE GENOMIC DNA]</scope>
    <source>
        <strain evidence="11 12">RR4-56</strain>
    </source>
</reference>
<feature type="transmembrane region" description="Helical" evidence="9">
    <location>
        <begin position="21"/>
        <end position="41"/>
    </location>
</feature>
<feature type="transmembrane region" description="Helical" evidence="9">
    <location>
        <begin position="47"/>
        <end position="68"/>
    </location>
</feature>
<evidence type="ECO:0000256" key="9">
    <source>
        <dbReference type="RuleBase" id="RU369079"/>
    </source>
</evidence>
<evidence type="ECO:0000313" key="11">
    <source>
        <dbReference type="EMBL" id="QIE57442.1"/>
    </source>
</evidence>
<dbReference type="Proteomes" id="UP000503336">
    <property type="component" value="Chromosome"/>
</dbReference>
<evidence type="ECO:0000256" key="2">
    <source>
        <dbReference type="ARBA" id="ARBA00022448"/>
    </source>
</evidence>
<evidence type="ECO:0000313" key="12">
    <source>
        <dbReference type="Proteomes" id="UP000503336"/>
    </source>
</evidence>
<comment type="function">
    <text evidence="9">Part of the tripartite ATP-independent periplasmic (TRAP) transport system.</text>
</comment>
<dbReference type="InterPro" id="IPR055348">
    <property type="entry name" value="DctQ"/>
</dbReference>
<dbReference type="GO" id="GO:0005886">
    <property type="term" value="C:plasma membrane"/>
    <property type="evidence" value="ECO:0007669"/>
    <property type="project" value="UniProtKB-SubCell"/>
</dbReference>
<keyword evidence="5 9" id="KW-0812">Transmembrane</keyword>
<evidence type="ECO:0000256" key="3">
    <source>
        <dbReference type="ARBA" id="ARBA00022475"/>
    </source>
</evidence>
<feature type="transmembrane region" description="Helical" evidence="9">
    <location>
        <begin position="131"/>
        <end position="151"/>
    </location>
</feature>
<evidence type="ECO:0000256" key="6">
    <source>
        <dbReference type="ARBA" id="ARBA00022989"/>
    </source>
</evidence>
<keyword evidence="6 9" id="KW-1133">Transmembrane helix</keyword>
<dbReference type="RefSeq" id="WP_165102376.1">
    <property type="nucleotide sequence ID" value="NZ_CP049056.1"/>
</dbReference>
<organism evidence="11 12">
    <name type="scientific">Pikeienuella piscinae</name>
    <dbReference type="NCBI Taxonomy" id="2748098"/>
    <lineage>
        <taxon>Bacteria</taxon>
        <taxon>Pseudomonadati</taxon>
        <taxon>Pseudomonadota</taxon>
        <taxon>Alphaproteobacteria</taxon>
        <taxon>Rhodobacterales</taxon>
        <taxon>Paracoccaceae</taxon>
        <taxon>Pikeienuella</taxon>
    </lineage>
</organism>
<evidence type="ECO:0000256" key="8">
    <source>
        <dbReference type="ARBA" id="ARBA00038436"/>
    </source>
</evidence>
<gene>
    <name evidence="11" type="ORF">G5B40_19520</name>
</gene>
<evidence type="ECO:0000259" key="10">
    <source>
        <dbReference type="Pfam" id="PF04290"/>
    </source>
</evidence>
<evidence type="ECO:0000256" key="4">
    <source>
        <dbReference type="ARBA" id="ARBA00022519"/>
    </source>
</evidence>
<comment type="similarity">
    <text evidence="8 9">Belongs to the TRAP transporter small permease family.</text>
</comment>
<keyword evidence="7 9" id="KW-0472">Membrane</keyword>
<sequence>MLYWAERCIGAMSELLGWMGWILILYCMCFGISDVFMRYALNAPSMWIGTSIQAALVLIACVGGAYALKHRAFVKLDLFYAGASPRRKAILDLLTAPFTFLFLGVLIWKGAEAAMLSIKLNQMTPTGVPIPIYPIKTAIPIAGIAVLLVVLQQLAIDIRTLVSGQDPEDDNDENGLP</sequence>
<evidence type="ECO:0000256" key="7">
    <source>
        <dbReference type="ARBA" id="ARBA00023136"/>
    </source>
</evidence>
<dbReference type="InterPro" id="IPR007387">
    <property type="entry name" value="TRAP_DctQ"/>
</dbReference>
<comment type="subcellular location">
    <subcellularLocation>
        <location evidence="1 9">Cell inner membrane</location>
        <topology evidence="1 9">Multi-pass membrane protein</topology>
    </subcellularLocation>
</comment>
<dbReference type="PANTHER" id="PTHR35011:SF4">
    <property type="entry name" value="SLL1102 PROTEIN"/>
    <property type="match status" value="1"/>
</dbReference>
<dbReference type="GO" id="GO:0022857">
    <property type="term" value="F:transmembrane transporter activity"/>
    <property type="evidence" value="ECO:0007669"/>
    <property type="project" value="UniProtKB-UniRule"/>
</dbReference>
<name>A0A7M3T611_9RHOB</name>
<keyword evidence="3" id="KW-1003">Cell membrane</keyword>
<keyword evidence="4 9" id="KW-0997">Cell inner membrane</keyword>
<comment type="subunit">
    <text evidence="9">The complex comprises the extracytoplasmic solute receptor protein and the two transmembrane proteins.</text>
</comment>
<keyword evidence="2 9" id="KW-0813">Transport</keyword>
<evidence type="ECO:0000256" key="1">
    <source>
        <dbReference type="ARBA" id="ARBA00004429"/>
    </source>
</evidence>
<evidence type="ECO:0000256" key="5">
    <source>
        <dbReference type="ARBA" id="ARBA00022692"/>
    </source>
</evidence>
<dbReference type="KEGG" id="hdh:G5B40_19520"/>
<dbReference type="EMBL" id="CP049056">
    <property type="protein sequence ID" value="QIE57442.1"/>
    <property type="molecule type" value="Genomic_DNA"/>
</dbReference>
<proteinExistence type="inferred from homology"/>
<protein>
    <recommendedName>
        <fullName evidence="9">TRAP transporter small permease protein</fullName>
    </recommendedName>
</protein>